<evidence type="ECO:0000256" key="5">
    <source>
        <dbReference type="ARBA" id="ARBA00022801"/>
    </source>
</evidence>
<reference evidence="14 15" key="1">
    <citation type="submission" date="2015-12" db="EMBL/GenBank/DDBJ databases">
        <title>Draft genome sequnece of Fervidicola ferrireducens strain Y170.</title>
        <authorList>
            <person name="Patel B.K."/>
        </authorList>
    </citation>
    <scope>NUCLEOTIDE SEQUENCE [LARGE SCALE GENOMIC DNA]</scope>
    <source>
        <strain evidence="14 15">Y170</strain>
    </source>
</reference>
<dbReference type="InterPro" id="IPR006680">
    <property type="entry name" value="Amidohydro-rel"/>
</dbReference>
<keyword evidence="5 9" id="KW-0378">Hydrolase</keyword>
<organism evidence="14 15">
    <name type="scientific">Fervidicola ferrireducens</name>
    <dbReference type="NCBI Taxonomy" id="520764"/>
    <lineage>
        <taxon>Bacteria</taxon>
        <taxon>Bacillati</taxon>
        <taxon>Bacillota</taxon>
        <taxon>Clostridia</taxon>
        <taxon>Thermosediminibacterales</taxon>
        <taxon>Thermosediminibacteraceae</taxon>
        <taxon>Fervidicola</taxon>
    </lineage>
</organism>
<feature type="binding site" evidence="12">
    <location>
        <position position="219"/>
    </location>
    <ligand>
        <name>Zn(2+)</name>
        <dbReference type="ChEBI" id="CHEBI:29105"/>
    </ligand>
</feature>
<dbReference type="STRING" id="520764.AN618_21840"/>
<dbReference type="InterPro" id="IPR011059">
    <property type="entry name" value="Metal-dep_hydrolase_composite"/>
</dbReference>
<feature type="domain" description="Amidohydrolase-related" evidence="13">
    <location>
        <begin position="54"/>
        <end position="382"/>
    </location>
</feature>
<evidence type="ECO:0000256" key="4">
    <source>
        <dbReference type="ARBA" id="ARBA00022723"/>
    </source>
</evidence>
<dbReference type="SUPFAM" id="SSF51556">
    <property type="entry name" value="Metallo-dependent hydrolases"/>
    <property type="match status" value="1"/>
</dbReference>
<dbReference type="PANTHER" id="PTHR11113:SF14">
    <property type="entry name" value="N-ACETYLGLUCOSAMINE-6-PHOSPHATE DEACETYLASE"/>
    <property type="match status" value="1"/>
</dbReference>
<dbReference type="EMBL" id="LOED01000040">
    <property type="protein sequence ID" value="KXG74727.1"/>
    <property type="molecule type" value="Genomic_DNA"/>
</dbReference>
<dbReference type="CDD" id="cd00854">
    <property type="entry name" value="NagA"/>
    <property type="match status" value="1"/>
</dbReference>
<evidence type="ECO:0000259" key="13">
    <source>
        <dbReference type="Pfam" id="PF01979"/>
    </source>
</evidence>
<evidence type="ECO:0000256" key="1">
    <source>
        <dbReference type="ARBA" id="ARBA00010716"/>
    </source>
</evidence>
<proteinExistence type="inferred from homology"/>
<evidence type="ECO:0000256" key="12">
    <source>
        <dbReference type="PIRSR" id="PIRSR038994-3"/>
    </source>
</evidence>
<dbReference type="InterPro" id="IPR003764">
    <property type="entry name" value="GlcNAc_6-P_deAcase"/>
</dbReference>
<dbReference type="GO" id="GO:0008448">
    <property type="term" value="F:N-acetylglucosamine-6-phosphate deacetylase activity"/>
    <property type="evidence" value="ECO:0007669"/>
    <property type="project" value="UniProtKB-EC"/>
</dbReference>
<dbReference type="EC" id="3.5.1.25" evidence="2"/>
<comment type="cofactor">
    <cofactor evidence="12">
        <name>a divalent metal cation</name>
        <dbReference type="ChEBI" id="CHEBI:60240"/>
    </cofactor>
    <text evidence="12">Binds 1 divalent metal cation per subunit.</text>
</comment>
<keyword evidence="6 9" id="KW-0119">Carbohydrate metabolism</keyword>
<protein>
    <recommendedName>
        <fullName evidence="3">N-acetylglucosamine-6-phosphate deacetylase</fullName>
        <ecNumber evidence="2">3.5.1.25</ecNumber>
    </recommendedName>
</protein>
<dbReference type="PIRSF" id="PIRSF038994">
    <property type="entry name" value="NagA"/>
    <property type="match status" value="1"/>
</dbReference>
<sequence>MNLVVKNARVITPYEILEGHAVLVRNGIIFDIKKDLPEEGADAVVDARGYYLGPGFIDIHNHGNCGKDFMDASFEAYETMARFHLTHGVTGFLATVMTASFDEMKRALSAAARYMREQSGGKKARMLGIYLEGPYFSPKKKGAQPPEHIRKPDVKELKELVEASCGTVRVVSLAPEVEGAENAIKFLKEKGITVAMGHTDATYEEAKRGINLGITLATHTFNGMRGFEHREPGAVGACLTDDRVYCEIICDGIHLSKAAVDLIIRAKGREKVVLVSDAMMAAGLSDGEYTLGGQRVFVKGGRAALADGTIAGSTLTLDRAVRYLVKTLGLPLKDALRMASLNPARACGLAGRKGSIEVGKDADMVIFDDNLDIKTVIVGGEVFDFRS</sequence>
<dbReference type="GO" id="GO:0006046">
    <property type="term" value="P:N-acetylglucosamine catabolic process"/>
    <property type="evidence" value="ECO:0007669"/>
    <property type="project" value="TreeGrafter"/>
</dbReference>
<evidence type="ECO:0000256" key="2">
    <source>
        <dbReference type="ARBA" id="ARBA00011899"/>
    </source>
</evidence>
<dbReference type="FunCoup" id="A0A140L2F2">
    <property type="interactions" value="171"/>
</dbReference>
<accession>A0A140L2F2</accession>
<feature type="active site" description="Proton donor/acceptor" evidence="10">
    <location>
        <position position="277"/>
    </location>
</feature>
<gene>
    <name evidence="14" type="primary">nagA</name>
    <name evidence="14" type="ORF">AN618_21840</name>
</gene>
<feature type="binding site" evidence="11">
    <location>
        <position position="254"/>
    </location>
    <ligand>
        <name>substrate</name>
    </ligand>
</feature>
<dbReference type="PATRIC" id="fig|520764.3.peg.2345"/>
<dbReference type="PANTHER" id="PTHR11113">
    <property type="entry name" value="N-ACETYLGLUCOSAMINE-6-PHOSPHATE DEACETYLASE"/>
    <property type="match status" value="1"/>
</dbReference>
<evidence type="ECO:0000256" key="7">
    <source>
        <dbReference type="ARBA" id="ARBA00047647"/>
    </source>
</evidence>
<evidence type="ECO:0000256" key="3">
    <source>
        <dbReference type="ARBA" id="ARBA00018029"/>
    </source>
</evidence>
<comment type="caution">
    <text evidence="14">The sequence shown here is derived from an EMBL/GenBank/DDBJ whole genome shotgun (WGS) entry which is preliminary data.</text>
</comment>
<evidence type="ECO:0000313" key="14">
    <source>
        <dbReference type="EMBL" id="KXG74727.1"/>
    </source>
</evidence>
<dbReference type="InParanoid" id="A0A140L2F2"/>
<evidence type="ECO:0000313" key="15">
    <source>
        <dbReference type="Proteomes" id="UP000070427"/>
    </source>
</evidence>
<evidence type="ECO:0000256" key="9">
    <source>
        <dbReference type="PIRNR" id="PIRNR038994"/>
    </source>
</evidence>
<dbReference type="SUPFAM" id="SSF51338">
    <property type="entry name" value="Composite domain of metallo-dependent hydrolases"/>
    <property type="match status" value="1"/>
</dbReference>
<dbReference type="Gene3D" id="2.30.40.10">
    <property type="entry name" value="Urease, subunit C, domain 1"/>
    <property type="match status" value="1"/>
</dbReference>
<evidence type="ECO:0000256" key="10">
    <source>
        <dbReference type="PIRSR" id="PIRSR038994-1"/>
    </source>
</evidence>
<evidence type="ECO:0000256" key="6">
    <source>
        <dbReference type="ARBA" id="ARBA00023277"/>
    </source>
</evidence>
<dbReference type="AlphaFoldDB" id="A0A140L2F2"/>
<dbReference type="OrthoDB" id="9776488at2"/>
<feature type="binding site" evidence="12">
    <location>
        <position position="132"/>
    </location>
    <ligand>
        <name>Zn(2+)</name>
        <dbReference type="ChEBI" id="CHEBI:29105"/>
    </ligand>
</feature>
<comment type="pathway">
    <text evidence="8">Amino-sugar metabolism; N-acetylneuraminate degradation; D-fructose 6-phosphate from N-acetylneuraminate: step 4/5.</text>
</comment>
<feature type="binding site" evidence="11">
    <location>
        <begin position="310"/>
        <end position="312"/>
    </location>
    <ligand>
        <name>substrate</name>
    </ligand>
</feature>
<comment type="similarity">
    <text evidence="1 9">Belongs to the metallo-dependent hydrolases superfamily. NagA family.</text>
</comment>
<dbReference type="Pfam" id="PF01979">
    <property type="entry name" value="Amidohydro_1"/>
    <property type="match status" value="1"/>
</dbReference>
<feature type="binding site" evidence="11">
    <location>
        <begin position="222"/>
        <end position="223"/>
    </location>
    <ligand>
        <name>substrate</name>
    </ligand>
</feature>
<dbReference type="NCBIfam" id="TIGR00221">
    <property type="entry name" value="nagA"/>
    <property type="match status" value="1"/>
</dbReference>
<dbReference type="FunFam" id="3.20.20.140:FF:000004">
    <property type="entry name" value="N-acetylglucosamine-6-phosphate deacetylase"/>
    <property type="match status" value="1"/>
</dbReference>
<keyword evidence="4 12" id="KW-0479">Metal-binding</keyword>
<keyword evidence="15" id="KW-1185">Reference proteome</keyword>
<feature type="binding site" evidence="12">
    <location>
        <position position="198"/>
    </location>
    <ligand>
        <name>Zn(2+)</name>
        <dbReference type="ChEBI" id="CHEBI:29105"/>
    </ligand>
</feature>
<feature type="binding site" evidence="11">
    <location>
        <position position="143"/>
    </location>
    <ligand>
        <name>substrate</name>
    </ligand>
</feature>
<name>A0A140L2F2_9FIRM</name>
<dbReference type="Gene3D" id="3.20.20.140">
    <property type="entry name" value="Metal-dependent hydrolases"/>
    <property type="match status" value="1"/>
</dbReference>
<dbReference type="Proteomes" id="UP000070427">
    <property type="component" value="Unassembled WGS sequence"/>
</dbReference>
<evidence type="ECO:0000256" key="11">
    <source>
        <dbReference type="PIRSR" id="PIRSR038994-2"/>
    </source>
</evidence>
<feature type="binding site" evidence="11">
    <location>
        <position position="230"/>
    </location>
    <ligand>
        <name>substrate</name>
    </ligand>
</feature>
<comment type="catalytic activity">
    <reaction evidence="7">
        <text>N-acetyl-D-glucosamine 6-phosphate + H2O = D-glucosamine 6-phosphate + acetate</text>
        <dbReference type="Rhea" id="RHEA:22936"/>
        <dbReference type="ChEBI" id="CHEBI:15377"/>
        <dbReference type="ChEBI" id="CHEBI:30089"/>
        <dbReference type="ChEBI" id="CHEBI:57513"/>
        <dbReference type="ChEBI" id="CHEBI:58725"/>
        <dbReference type="EC" id="3.5.1.25"/>
    </reaction>
</comment>
<dbReference type="GO" id="GO:0046872">
    <property type="term" value="F:metal ion binding"/>
    <property type="evidence" value="ECO:0007669"/>
    <property type="project" value="UniProtKB-KW"/>
</dbReference>
<dbReference type="InterPro" id="IPR032466">
    <property type="entry name" value="Metal_Hydrolase"/>
</dbReference>
<evidence type="ECO:0000256" key="8">
    <source>
        <dbReference type="ARBA" id="ARBA00060590"/>
    </source>
</evidence>
<dbReference type="RefSeq" id="WP_066354982.1">
    <property type="nucleotide sequence ID" value="NZ_LOED01000040.1"/>
</dbReference>